<organism evidence="1 2">
    <name type="scientific">Streptococcus acidominimus</name>
    <dbReference type="NCBI Taxonomy" id="1326"/>
    <lineage>
        <taxon>Bacteria</taxon>
        <taxon>Bacillati</taxon>
        <taxon>Bacillota</taxon>
        <taxon>Bacilli</taxon>
        <taxon>Lactobacillales</taxon>
        <taxon>Streptococcaceae</taxon>
        <taxon>Streptococcus</taxon>
    </lineage>
</organism>
<dbReference type="AlphaFoldDB" id="A0A239X887"/>
<evidence type="ECO:0000313" key="1">
    <source>
        <dbReference type="EMBL" id="SNV42779.1"/>
    </source>
</evidence>
<name>A0A239X887_STRAI</name>
<dbReference type="EMBL" id="LT906454">
    <property type="protein sequence ID" value="SNV42779.1"/>
    <property type="molecule type" value="Genomic_DNA"/>
</dbReference>
<sequence>MSTYVKLRQFCQKQTNSTQYPFVEGQVLAPMLVWDYQMILDMKLKRETLKTLSYGGHKVQVAFIPVDESEQEISIQCYYRDVNEYLSDYRNDKRKFQLSFVSFEAWTEIETDDGLMCLDVPDDSSDFESFLVNEEFKSFILELDKADERFGKVLEMLSVGHTKNEVIDSLDLKKSQGYHLIKKALEALEIFYK</sequence>
<proteinExistence type="predicted"/>
<protein>
    <submittedName>
        <fullName evidence="1">Uncharacterized protein</fullName>
    </submittedName>
</protein>
<accession>A0A239X887</accession>
<dbReference type="KEGG" id="saco:SAME_01587"/>
<gene>
    <name evidence="1" type="ORF">SAMEA4504048_01587</name>
</gene>
<reference evidence="1 2" key="1">
    <citation type="submission" date="2017-06" db="EMBL/GenBank/DDBJ databases">
        <authorList>
            <consortium name="Pathogen Informatics"/>
        </authorList>
    </citation>
    <scope>NUCLEOTIDE SEQUENCE [LARGE SCALE GENOMIC DNA]</scope>
    <source>
        <strain evidence="1 2">NCTC11291</strain>
    </source>
</reference>
<dbReference type="RefSeq" id="WP_017770774.1">
    <property type="nucleotide sequence ID" value="NZ_LT906454.1"/>
</dbReference>
<evidence type="ECO:0000313" key="2">
    <source>
        <dbReference type="Proteomes" id="UP000215144"/>
    </source>
</evidence>
<dbReference type="Proteomes" id="UP000215144">
    <property type="component" value="Chromosome 1"/>
</dbReference>
<dbReference type="OrthoDB" id="2216677at2"/>